<feature type="transmembrane region" description="Helical" evidence="1">
    <location>
        <begin position="90"/>
        <end position="108"/>
    </location>
</feature>
<gene>
    <name evidence="2" type="ORF">A2946_00205</name>
</gene>
<reference evidence="2 3" key="1">
    <citation type="journal article" date="2016" name="Nat. Commun.">
        <title>Thousands of microbial genomes shed light on interconnected biogeochemical processes in an aquifer system.</title>
        <authorList>
            <person name="Anantharaman K."/>
            <person name="Brown C.T."/>
            <person name="Hug L.A."/>
            <person name="Sharon I."/>
            <person name="Castelle C.J."/>
            <person name="Probst A.J."/>
            <person name="Thomas B.C."/>
            <person name="Singh A."/>
            <person name="Wilkins M.J."/>
            <person name="Karaoz U."/>
            <person name="Brodie E.L."/>
            <person name="Williams K.H."/>
            <person name="Hubbard S.S."/>
            <person name="Banfield J.F."/>
        </authorList>
    </citation>
    <scope>NUCLEOTIDE SEQUENCE [LARGE SCALE GENOMIC DNA]</scope>
</reference>
<protein>
    <recommendedName>
        <fullName evidence="4">Rod shape-determining protein MreD</fullName>
    </recommendedName>
</protein>
<dbReference type="EMBL" id="MHLB01000005">
    <property type="protein sequence ID" value="OGZ02651.1"/>
    <property type="molecule type" value="Genomic_DNA"/>
</dbReference>
<dbReference type="Proteomes" id="UP000178348">
    <property type="component" value="Unassembled WGS sequence"/>
</dbReference>
<keyword evidence="1" id="KW-1133">Transmembrane helix</keyword>
<keyword evidence="1" id="KW-0812">Transmembrane</keyword>
<evidence type="ECO:0000313" key="2">
    <source>
        <dbReference type="EMBL" id="OGZ02651.1"/>
    </source>
</evidence>
<comment type="caution">
    <text evidence="2">The sequence shown here is derived from an EMBL/GenBank/DDBJ whole genome shotgun (WGS) entry which is preliminary data.</text>
</comment>
<name>A0A1G2CPU4_9BACT</name>
<feature type="transmembrane region" description="Helical" evidence="1">
    <location>
        <begin position="6"/>
        <end position="23"/>
    </location>
</feature>
<keyword evidence="1" id="KW-0472">Membrane</keyword>
<dbReference type="AlphaFoldDB" id="A0A1G2CPU4"/>
<accession>A0A1G2CPU4</accession>
<proteinExistence type="predicted"/>
<feature type="transmembrane region" description="Helical" evidence="1">
    <location>
        <begin position="64"/>
        <end position="81"/>
    </location>
</feature>
<evidence type="ECO:0000313" key="3">
    <source>
        <dbReference type="Proteomes" id="UP000178348"/>
    </source>
</evidence>
<organism evidence="2 3">
    <name type="scientific">Candidatus Liptonbacteria bacterium RIFCSPLOWO2_01_FULL_53_13</name>
    <dbReference type="NCBI Taxonomy" id="1798651"/>
    <lineage>
        <taxon>Bacteria</taxon>
        <taxon>Candidatus Liptoniibacteriota</taxon>
    </lineage>
</organism>
<feature type="transmembrane region" description="Helical" evidence="1">
    <location>
        <begin position="30"/>
        <end position="58"/>
    </location>
</feature>
<sequence>MRQSLYLILFLTAVALQAYWGRVFGWEADFILAALITLAFFARASEIIFISALAVFWLSWNPSLAREIILIALFPLLWAFLGKQIPVHRALIHFFAVIASIALFYVLVNAGELSAIAVGTLLKDIAVSSVCAVAMYQLLRPAHASDGKGRMTLFTALLHDGQRNRI</sequence>
<evidence type="ECO:0008006" key="4">
    <source>
        <dbReference type="Google" id="ProtNLM"/>
    </source>
</evidence>
<evidence type="ECO:0000256" key="1">
    <source>
        <dbReference type="SAM" id="Phobius"/>
    </source>
</evidence>